<sequence>MRFMGEKYLEMGRCEFMDLVQGTPSMDEYKAKFMQLSQYAPKLMAKRVHFGRPGRRVAVSQATRAIADGGDQERAMRLLCEHCNRRHPGEC</sequence>
<keyword evidence="2" id="KW-1185">Reference proteome</keyword>
<protein>
    <submittedName>
        <fullName evidence="1">Uncharacterized protein</fullName>
    </submittedName>
</protein>
<name>A0A5B6VNP4_9ROSI</name>
<gene>
    <name evidence="1" type="ORF">EPI10_016466</name>
</gene>
<evidence type="ECO:0000313" key="2">
    <source>
        <dbReference type="Proteomes" id="UP000325315"/>
    </source>
</evidence>
<dbReference type="OrthoDB" id="2272416at2759"/>
<comment type="caution">
    <text evidence="1">The sequence shown here is derived from an EMBL/GenBank/DDBJ whole genome shotgun (WGS) entry which is preliminary data.</text>
</comment>
<dbReference type="AlphaFoldDB" id="A0A5B6VNP4"/>
<organism evidence="1 2">
    <name type="scientific">Gossypium australe</name>
    <dbReference type="NCBI Taxonomy" id="47621"/>
    <lineage>
        <taxon>Eukaryota</taxon>
        <taxon>Viridiplantae</taxon>
        <taxon>Streptophyta</taxon>
        <taxon>Embryophyta</taxon>
        <taxon>Tracheophyta</taxon>
        <taxon>Spermatophyta</taxon>
        <taxon>Magnoliopsida</taxon>
        <taxon>eudicotyledons</taxon>
        <taxon>Gunneridae</taxon>
        <taxon>Pentapetalae</taxon>
        <taxon>rosids</taxon>
        <taxon>malvids</taxon>
        <taxon>Malvales</taxon>
        <taxon>Malvaceae</taxon>
        <taxon>Malvoideae</taxon>
        <taxon>Gossypium</taxon>
    </lineage>
</organism>
<dbReference type="EMBL" id="SMMG02000006">
    <property type="protein sequence ID" value="KAA3470782.1"/>
    <property type="molecule type" value="Genomic_DNA"/>
</dbReference>
<accession>A0A5B6VNP4</accession>
<evidence type="ECO:0000313" key="1">
    <source>
        <dbReference type="EMBL" id="KAA3470782.1"/>
    </source>
</evidence>
<reference evidence="1" key="1">
    <citation type="submission" date="2019-08" db="EMBL/GenBank/DDBJ databases">
        <authorList>
            <person name="Liu F."/>
        </authorList>
    </citation>
    <scope>NUCLEOTIDE SEQUENCE [LARGE SCALE GENOMIC DNA]</scope>
    <source>
        <strain evidence="1">PA1801</strain>
        <tissue evidence="1">Leaf</tissue>
    </source>
</reference>
<dbReference type="Proteomes" id="UP000325315">
    <property type="component" value="Unassembled WGS sequence"/>
</dbReference>
<proteinExistence type="predicted"/>